<evidence type="ECO:0000256" key="1">
    <source>
        <dbReference type="SAM" id="SignalP"/>
    </source>
</evidence>
<name>A0A9J7BWL9_9BACT</name>
<dbReference type="EMBL" id="CP093313">
    <property type="protein sequence ID" value="UWZ87040.1"/>
    <property type="molecule type" value="Genomic_DNA"/>
</dbReference>
<keyword evidence="1" id="KW-0732">Signal</keyword>
<dbReference type="InterPro" id="IPR032033">
    <property type="entry name" value="Cytochrome_P460"/>
</dbReference>
<organism evidence="3 4">
    <name type="scientific">Occallatibacter riparius</name>
    <dbReference type="NCBI Taxonomy" id="1002689"/>
    <lineage>
        <taxon>Bacteria</taxon>
        <taxon>Pseudomonadati</taxon>
        <taxon>Acidobacteriota</taxon>
        <taxon>Terriglobia</taxon>
        <taxon>Terriglobales</taxon>
        <taxon>Acidobacteriaceae</taxon>
        <taxon>Occallatibacter</taxon>
    </lineage>
</organism>
<evidence type="ECO:0000313" key="3">
    <source>
        <dbReference type="EMBL" id="UWZ87040.1"/>
    </source>
</evidence>
<dbReference type="AlphaFoldDB" id="A0A9J7BWL9"/>
<reference evidence="3" key="1">
    <citation type="submission" date="2021-04" db="EMBL/GenBank/DDBJ databases">
        <title>Phylogenetic analysis of Acidobacteriaceae.</title>
        <authorList>
            <person name="Qiu L."/>
            <person name="Zhang Q."/>
        </authorList>
    </citation>
    <scope>NUCLEOTIDE SEQUENCE</scope>
    <source>
        <strain evidence="3">DSM 25168</strain>
    </source>
</reference>
<dbReference type="KEGG" id="orp:MOP44_18345"/>
<keyword evidence="4" id="KW-1185">Reference proteome</keyword>
<dbReference type="Proteomes" id="UP001059380">
    <property type="component" value="Chromosome"/>
</dbReference>
<dbReference type="Gene3D" id="3.50.70.20">
    <property type="entry name" value="Cytochrome P460"/>
    <property type="match status" value="1"/>
</dbReference>
<dbReference type="InterPro" id="IPR038142">
    <property type="entry name" value="Cytochrome_P460_sp"/>
</dbReference>
<sequence>MKLLARGVCLLALSAFLFILLKPQHVAHAAPQAGPAYAANGDMLPPNYREWIYLTTGIDMSYNPKATGGGQSMFDNVFVNPEAYRSFVATGTWPDKTVLVLEGRVARSKGSINTRGQFQSEQLMGGFEVHVKDQARFPNKWAFFDFDSPTKNGTLIPEKAPCYSCHQQHAAVDTTFVQFYPTLLPIAREKHTLSAEFAKEDAATQGPSDKVTK</sequence>
<dbReference type="CDD" id="cd20751">
    <property type="entry name" value="cyt_P460_Ne-like"/>
    <property type="match status" value="1"/>
</dbReference>
<feature type="chain" id="PRO_5039911157" evidence="1">
    <location>
        <begin position="30"/>
        <end position="213"/>
    </location>
</feature>
<feature type="signal peptide" evidence="1">
    <location>
        <begin position="1"/>
        <end position="29"/>
    </location>
</feature>
<evidence type="ECO:0000313" key="4">
    <source>
        <dbReference type="Proteomes" id="UP001059380"/>
    </source>
</evidence>
<protein>
    <submittedName>
        <fullName evidence="3">Cytochrome P460 family protein</fullName>
    </submittedName>
</protein>
<dbReference type="Pfam" id="PF16694">
    <property type="entry name" value="Cytochrome_P460"/>
    <property type="match status" value="1"/>
</dbReference>
<gene>
    <name evidence="3" type="ORF">MOP44_18345</name>
</gene>
<accession>A0A9J7BWL9</accession>
<evidence type="ECO:0000259" key="2">
    <source>
        <dbReference type="Pfam" id="PF16694"/>
    </source>
</evidence>
<proteinExistence type="predicted"/>
<feature type="domain" description="Cytochrome P460" evidence="2">
    <location>
        <begin position="45"/>
        <end position="176"/>
    </location>
</feature>